<evidence type="ECO:0000313" key="3">
    <source>
        <dbReference type="EMBL" id="MFC3527708.1"/>
    </source>
</evidence>
<evidence type="ECO:0000313" key="4">
    <source>
        <dbReference type="Proteomes" id="UP001595721"/>
    </source>
</evidence>
<organism evidence="3 4">
    <name type="scientific">Paracoccus mangrovi</name>
    <dbReference type="NCBI Taxonomy" id="1715645"/>
    <lineage>
        <taxon>Bacteria</taxon>
        <taxon>Pseudomonadati</taxon>
        <taxon>Pseudomonadota</taxon>
        <taxon>Alphaproteobacteria</taxon>
        <taxon>Rhodobacterales</taxon>
        <taxon>Paracoccaceae</taxon>
        <taxon>Paracoccus</taxon>
    </lineage>
</organism>
<feature type="signal peptide" evidence="2">
    <location>
        <begin position="1"/>
        <end position="29"/>
    </location>
</feature>
<reference evidence="4" key="1">
    <citation type="journal article" date="2019" name="Int. J. Syst. Evol. Microbiol.">
        <title>The Global Catalogue of Microorganisms (GCM) 10K type strain sequencing project: providing services to taxonomists for standard genome sequencing and annotation.</title>
        <authorList>
            <consortium name="The Broad Institute Genomics Platform"/>
            <consortium name="The Broad Institute Genome Sequencing Center for Infectious Disease"/>
            <person name="Wu L."/>
            <person name="Ma J."/>
        </authorList>
    </citation>
    <scope>NUCLEOTIDE SEQUENCE [LARGE SCALE GENOMIC DNA]</scope>
    <source>
        <strain evidence="4">KCTC 42899</strain>
    </source>
</reference>
<feature type="compositionally biased region" description="Basic and acidic residues" evidence="1">
    <location>
        <begin position="137"/>
        <end position="147"/>
    </location>
</feature>
<keyword evidence="2" id="KW-0732">Signal</keyword>
<comment type="caution">
    <text evidence="3">The sequence shown here is derived from an EMBL/GenBank/DDBJ whole genome shotgun (WGS) entry which is preliminary data.</text>
</comment>
<evidence type="ECO:0000256" key="2">
    <source>
        <dbReference type="SAM" id="SignalP"/>
    </source>
</evidence>
<protein>
    <recommendedName>
        <fullName evidence="5">CopL family metal-binding regulatory protein</fullName>
    </recommendedName>
</protein>
<dbReference type="Proteomes" id="UP001595721">
    <property type="component" value="Unassembled WGS sequence"/>
</dbReference>
<feature type="region of interest" description="Disordered" evidence="1">
    <location>
        <begin position="122"/>
        <end position="147"/>
    </location>
</feature>
<name>A0ABV7R0S5_9RHOB</name>
<sequence length="147" mass="15101">MVRFVMMILTTLMLNVVPLAASAHGIGMAAPQSGTMQPGMAHSDRMQPAPHTLDSNDPGPMGNPAHPAPDAGAAMPTAMPGCCDMRGDSSVGTALCDWLCTGVVAATAPHDTTARRRLAGAPDAPAPRFLAGMSPAPHDRPPNARLM</sequence>
<feature type="chain" id="PRO_5047263665" description="CopL family metal-binding regulatory protein" evidence="2">
    <location>
        <begin position="30"/>
        <end position="147"/>
    </location>
</feature>
<feature type="region of interest" description="Disordered" evidence="1">
    <location>
        <begin position="34"/>
        <end position="64"/>
    </location>
</feature>
<proteinExistence type="predicted"/>
<dbReference type="EMBL" id="JBHRXJ010000003">
    <property type="protein sequence ID" value="MFC3527708.1"/>
    <property type="molecule type" value="Genomic_DNA"/>
</dbReference>
<evidence type="ECO:0008006" key="5">
    <source>
        <dbReference type="Google" id="ProtNLM"/>
    </source>
</evidence>
<keyword evidence="4" id="KW-1185">Reference proteome</keyword>
<accession>A0ABV7R0S5</accession>
<gene>
    <name evidence="3" type="ORF">ACFOMH_05930</name>
</gene>
<evidence type="ECO:0000256" key="1">
    <source>
        <dbReference type="SAM" id="MobiDB-lite"/>
    </source>
</evidence>